<dbReference type="InterPro" id="IPR007167">
    <property type="entry name" value="Fe-transptr_FeoA-like"/>
</dbReference>
<dbReference type="InterPro" id="IPR053184">
    <property type="entry name" value="FeoA-like"/>
</dbReference>
<evidence type="ECO:0000259" key="2">
    <source>
        <dbReference type="SMART" id="SM00899"/>
    </source>
</evidence>
<evidence type="ECO:0000256" key="1">
    <source>
        <dbReference type="ARBA" id="ARBA00023004"/>
    </source>
</evidence>
<reference evidence="3" key="1">
    <citation type="journal article" date="2020" name="mSystems">
        <title>Genome- and Community-Level Interaction Insights into Carbon Utilization and Element Cycling Functions of Hydrothermarchaeota in Hydrothermal Sediment.</title>
        <authorList>
            <person name="Zhou Z."/>
            <person name="Liu Y."/>
            <person name="Xu W."/>
            <person name="Pan J."/>
            <person name="Luo Z.H."/>
            <person name="Li M."/>
        </authorList>
    </citation>
    <scope>NUCLEOTIDE SEQUENCE [LARGE SCALE GENOMIC DNA]</scope>
    <source>
        <strain evidence="3">HyVt-386</strain>
    </source>
</reference>
<dbReference type="SMART" id="SM00899">
    <property type="entry name" value="FeoA"/>
    <property type="match status" value="1"/>
</dbReference>
<dbReference type="PANTHER" id="PTHR43151">
    <property type="entry name" value="FEOA FAMILY PROTEIN"/>
    <property type="match status" value="1"/>
</dbReference>
<keyword evidence="1" id="KW-0408">Iron</keyword>
<accession>A0A7J2S4K8</accession>
<dbReference type="EMBL" id="DRIE01000123">
    <property type="protein sequence ID" value="HEC57704.1"/>
    <property type="molecule type" value="Genomic_DNA"/>
</dbReference>
<protein>
    <submittedName>
        <fullName evidence="3">Ferrous iron transport protein A</fullName>
    </submittedName>
</protein>
<dbReference type="Pfam" id="PF04023">
    <property type="entry name" value="FeoA"/>
    <property type="match status" value="1"/>
</dbReference>
<dbReference type="InterPro" id="IPR038157">
    <property type="entry name" value="FeoA_core_dom"/>
</dbReference>
<name>A0A7J2S4K8_9EURY</name>
<dbReference type="Gene3D" id="2.30.30.90">
    <property type="match status" value="1"/>
</dbReference>
<dbReference type="InterPro" id="IPR008988">
    <property type="entry name" value="Transcriptional_repressor_C"/>
</dbReference>
<evidence type="ECO:0000313" key="3">
    <source>
        <dbReference type="EMBL" id="HEC57704.1"/>
    </source>
</evidence>
<dbReference type="SUPFAM" id="SSF50037">
    <property type="entry name" value="C-terminal domain of transcriptional repressors"/>
    <property type="match status" value="1"/>
</dbReference>
<organism evidence="3">
    <name type="scientific">Candidatus Syntropharchaeum butanivorans</name>
    <dbReference type="NCBI Taxonomy" id="1839936"/>
    <lineage>
        <taxon>Archaea</taxon>
        <taxon>Methanobacteriati</taxon>
        <taxon>Methanobacteriota</taxon>
        <taxon>Stenosarchaea group</taxon>
        <taxon>Methanomicrobia</taxon>
        <taxon>Methanosarcinales</taxon>
        <taxon>ANME-2 cluster</taxon>
        <taxon>Candidatus Syntropharchaeum</taxon>
    </lineage>
</organism>
<dbReference type="GO" id="GO:0046914">
    <property type="term" value="F:transition metal ion binding"/>
    <property type="evidence" value="ECO:0007669"/>
    <property type="project" value="InterPro"/>
</dbReference>
<comment type="caution">
    <text evidence="3">The sequence shown here is derived from an EMBL/GenBank/DDBJ whole genome shotgun (WGS) entry which is preliminary data.</text>
</comment>
<dbReference type="PANTHER" id="PTHR43151:SF1">
    <property type="entry name" value="SSR2333 PROTEIN"/>
    <property type="match status" value="1"/>
</dbReference>
<dbReference type="Proteomes" id="UP000885936">
    <property type="component" value="Unassembled WGS sequence"/>
</dbReference>
<sequence length="102" mass="11320">MGSNPTPRMEESKPFNKVRITYYSVVREQTLADLMAGEVKRVRKILGGHGFQSNIRSVGIREGKVVRVVTRQPMQGPVVVEIDGMRIAIGRGMARKIVVGDI</sequence>
<dbReference type="AlphaFoldDB" id="A0A7J2S4K8"/>
<gene>
    <name evidence="3" type="ORF">ENI32_07530</name>
</gene>
<feature type="domain" description="Ferrous iron transporter FeoA-like" evidence="2">
    <location>
        <begin position="29"/>
        <end position="101"/>
    </location>
</feature>
<proteinExistence type="predicted"/>